<feature type="signal peptide" evidence="18">
    <location>
        <begin position="1"/>
        <end position="20"/>
    </location>
</feature>
<evidence type="ECO:0000256" key="7">
    <source>
        <dbReference type="ARBA" id="ARBA00016593"/>
    </source>
</evidence>
<feature type="region of interest" description="Disordered" evidence="17">
    <location>
        <begin position="36"/>
        <end position="57"/>
    </location>
</feature>
<evidence type="ECO:0000256" key="6">
    <source>
        <dbReference type="ARBA" id="ARBA00011308"/>
    </source>
</evidence>
<protein>
    <recommendedName>
        <fullName evidence="7">Neugrin</fullName>
    </recommendedName>
    <alternativeName>
        <fullName evidence="16">Neurite outgrowth-associated protein</fullName>
    </alternativeName>
</protein>
<keyword evidence="9" id="KW-0964">Secreted</keyword>
<keyword evidence="13" id="KW-0472">Membrane</keyword>
<feature type="region of interest" description="Disordered" evidence="17">
    <location>
        <begin position="241"/>
        <end position="272"/>
    </location>
</feature>
<evidence type="ECO:0000256" key="1">
    <source>
        <dbReference type="ARBA" id="ARBA00003783"/>
    </source>
</evidence>
<dbReference type="PANTHER" id="PTHR13475">
    <property type="entry name" value="NEUGRIN"/>
    <property type="match status" value="1"/>
</dbReference>
<evidence type="ECO:0000256" key="11">
    <source>
        <dbReference type="ARBA" id="ARBA00022782"/>
    </source>
</evidence>
<evidence type="ECO:0000256" key="10">
    <source>
        <dbReference type="ARBA" id="ARBA00022729"/>
    </source>
</evidence>
<evidence type="ECO:0000256" key="14">
    <source>
        <dbReference type="ARBA" id="ARBA00023180"/>
    </source>
</evidence>
<dbReference type="GO" id="GO:0005634">
    <property type="term" value="C:nucleus"/>
    <property type="evidence" value="ECO:0007669"/>
    <property type="project" value="UniProtKB-SubCell"/>
</dbReference>
<dbReference type="Ensembl" id="ENSKMAT00000023779.1">
    <property type="protein sequence ID" value="ENSKMAP00000023480.1"/>
    <property type="gene ID" value="ENSKMAG00000017423.1"/>
</dbReference>
<dbReference type="Proteomes" id="UP000264800">
    <property type="component" value="Unplaced"/>
</dbReference>
<evidence type="ECO:0000256" key="12">
    <source>
        <dbReference type="ARBA" id="ARBA00023128"/>
    </source>
</evidence>
<keyword evidence="14" id="KW-0325">Glycoprotein</keyword>
<keyword evidence="15" id="KW-0539">Nucleus</keyword>
<evidence type="ECO:0000256" key="9">
    <source>
        <dbReference type="ARBA" id="ARBA00022525"/>
    </source>
</evidence>
<evidence type="ECO:0000256" key="3">
    <source>
        <dbReference type="ARBA" id="ARBA00004325"/>
    </source>
</evidence>
<evidence type="ECO:0000256" key="17">
    <source>
        <dbReference type="SAM" id="MobiDB-lite"/>
    </source>
</evidence>
<dbReference type="OrthoDB" id="6415470at2759"/>
<keyword evidence="8" id="KW-0217">Developmental protein</keyword>
<feature type="chain" id="PRO_5018657532" description="Neugrin" evidence="18">
    <location>
        <begin position="21"/>
        <end position="313"/>
    </location>
</feature>
<dbReference type="GO" id="GO:0005576">
    <property type="term" value="C:extracellular region"/>
    <property type="evidence" value="ECO:0007669"/>
    <property type="project" value="UniProtKB-SubCell"/>
</dbReference>
<dbReference type="GeneID" id="108236755"/>
<sequence length="313" mass="34873">MARHLQVFSLLSRLCASSSAIPSASLKSCRFASRDGSKSWTGQSHAHGNRGSHRPKYSDEIYDGEQELQDDVEDKLQALLDEGRKRQKTVKYHIMRRQMTSSGPPERKLTWDAMEQIRYLKREQPEEWTVERLAEGFSVTRDVILRVLRSKFTPSEDRKAKQNAKVMAKYNQQALPSGAGTQQGKLKLPGGHTPAVLPSGSKEGALISVTGQAQTIKGKGSDPSGKSLISVTVPTTQLTKELSEDGTSVRSTANKGVPDTQHTEEDLEQEESWDGLVLTEEELEEFLEIDKPSPPAQIGNEFFDEEGNFLYRL</sequence>
<comment type="similarity">
    <text evidence="5">Belongs to the neugrin family.</text>
</comment>
<evidence type="ECO:0000256" key="5">
    <source>
        <dbReference type="ARBA" id="ARBA00008082"/>
    </source>
</evidence>
<dbReference type="AlphaFoldDB" id="A0A3Q3B3A6"/>
<evidence type="ECO:0000313" key="20">
    <source>
        <dbReference type="Proteomes" id="UP000264800"/>
    </source>
</evidence>
<organism evidence="19 20">
    <name type="scientific">Kryptolebias marmoratus</name>
    <name type="common">Mangrove killifish</name>
    <name type="synonym">Rivulus marmoratus</name>
    <dbReference type="NCBI Taxonomy" id="37003"/>
    <lineage>
        <taxon>Eukaryota</taxon>
        <taxon>Metazoa</taxon>
        <taxon>Chordata</taxon>
        <taxon>Craniata</taxon>
        <taxon>Vertebrata</taxon>
        <taxon>Euteleostomi</taxon>
        <taxon>Actinopterygii</taxon>
        <taxon>Neopterygii</taxon>
        <taxon>Teleostei</taxon>
        <taxon>Neoteleostei</taxon>
        <taxon>Acanthomorphata</taxon>
        <taxon>Ovalentaria</taxon>
        <taxon>Atherinomorphae</taxon>
        <taxon>Cyprinodontiformes</taxon>
        <taxon>Rivulidae</taxon>
        <taxon>Kryptolebias</taxon>
    </lineage>
</organism>
<dbReference type="OMA" id="KYHIMRR"/>
<evidence type="ECO:0000256" key="8">
    <source>
        <dbReference type="ARBA" id="ARBA00022473"/>
    </source>
</evidence>
<comment type="subunit">
    <text evidence="6">Forms a regulatory protein-RNA complex, consisting of RCC1L, NGRN, RPUSD3, RPUSD4, TRUB2, FASTKD2 and 16S mt-rRNA. Interacts with 16S mt-rRNA; this interaction is direct.</text>
</comment>
<reference evidence="19" key="1">
    <citation type="submission" date="2025-08" db="UniProtKB">
        <authorList>
            <consortium name="Ensembl"/>
        </authorList>
    </citation>
    <scope>IDENTIFICATION</scope>
</reference>
<evidence type="ECO:0000313" key="19">
    <source>
        <dbReference type="Ensembl" id="ENSKMAP00000023480.1"/>
    </source>
</evidence>
<evidence type="ECO:0000256" key="15">
    <source>
        <dbReference type="ARBA" id="ARBA00023242"/>
    </source>
</evidence>
<reference evidence="19" key="2">
    <citation type="submission" date="2025-09" db="UniProtKB">
        <authorList>
            <consortium name="Ensembl"/>
        </authorList>
    </citation>
    <scope>IDENTIFICATION</scope>
</reference>
<feature type="compositionally biased region" description="Polar residues" evidence="17">
    <location>
        <begin position="241"/>
        <end position="254"/>
    </location>
</feature>
<dbReference type="Pfam" id="PF06413">
    <property type="entry name" value="Neugrin"/>
    <property type="match status" value="1"/>
</dbReference>
<keyword evidence="20" id="KW-1185">Reference proteome</keyword>
<dbReference type="GO" id="GO:0030154">
    <property type="term" value="P:cell differentiation"/>
    <property type="evidence" value="ECO:0007669"/>
    <property type="project" value="UniProtKB-KW"/>
</dbReference>
<proteinExistence type="inferred from homology"/>
<comment type="function">
    <text evidence="1">Plays an essential role in mitochondrial ribosome biogenesis. As a component of a functional protein-RNA module, consisting of RCC1L, NGRN, RPUSD3, RPUSD4, TRUB2, FASTKD2 and 16S mitochondrial ribosomal RNA (16S mt-rRNA), controls 16S mt-rRNA abundance and is required for intra-mitochondrial translation of core subunits of the oxidative phosphorylation system.</text>
</comment>
<dbReference type="STRING" id="37003.ENSKMAP00000023480"/>
<keyword evidence="11" id="KW-0221">Differentiation</keyword>
<dbReference type="RefSeq" id="XP_017273127.1">
    <property type="nucleotide sequence ID" value="XM_017417638.3"/>
</dbReference>
<evidence type="ECO:0000256" key="13">
    <source>
        <dbReference type="ARBA" id="ARBA00023136"/>
    </source>
</evidence>
<evidence type="ECO:0000256" key="4">
    <source>
        <dbReference type="ARBA" id="ARBA00004613"/>
    </source>
</evidence>
<accession>A0A3Q3B3A6</accession>
<dbReference type="PANTHER" id="PTHR13475:SF4">
    <property type="entry name" value="NEUGRIN"/>
    <property type="match status" value="1"/>
</dbReference>
<evidence type="ECO:0000256" key="18">
    <source>
        <dbReference type="SAM" id="SignalP"/>
    </source>
</evidence>
<dbReference type="GeneTree" id="ENSGT00390000014472"/>
<dbReference type="InterPro" id="IPR010487">
    <property type="entry name" value="NGRN/Rrg9"/>
</dbReference>
<evidence type="ECO:0000256" key="16">
    <source>
        <dbReference type="ARBA" id="ARBA00029657"/>
    </source>
</evidence>
<comment type="subcellular location">
    <subcellularLocation>
        <location evidence="3">Mitochondrion membrane</location>
    </subcellularLocation>
    <subcellularLocation>
        <location evidence="2">Nucleus</location>
    </subcellularLocation>
    <subcellularLocation>
        <location evidence="4">Secreted</location>
    </subcellularLocation>
</comment>
<keyword evidence="12" id="KW-0496">Mitochondrion</keyword>
<keyword evidence="10 18" id="KW-0732">Signal</keyword>
<dbReference type="CTD" id="51335"/>
<name>A0A3Q3B3A6_KRYMA</name>
<dbReference type="GO" id="GO:0031966">
    <property type="term" value="C:mitochondrial membrane"/>
    <property type="evidence" value="ECO:0007669"/>
    <property type="project" value="UniProtKB-SubCell"/>
</dbReference>
<evidence type="ECO:0000256" key="2">
    <source>
        <dbReference type="ARBA" id="ARBA00004123"/>
    </source>
</evidence>
<dbReference type="KEGG" id="kmr:108236755"/>